<reference evidence="1 2" key="1">
    <citation type="submission" date="2021-06" db="EMBL/GenBank/DDBJ databases">
        <title>Caerostris darwini draft genome.</title>
        <authorList>
            <person name="Kono N."/>
            <person name="Arakawa K."/>
        </authorList>
    </citation>
    <scope>NUCLEOTIDE SEQUENCE [LARGE SCALE GENOMIC DNA]</scope>
</reference>
<gene>
    <name evidence="1" type="ORF">CDAR_120581</name>
</gene>
<organism evidence="1 2">
    <name type="scientific">Caerostris darwini</name>
    <dbReference type="NCBI Taxonomy" id="1538125"/>
    <lineage>
        <taxon>Eukaryota</taxon>
        <taxon>Metazoa</taxon>
        <taxon>Ecdysozoa</taxon>
        <taxon>Arthropoda</taxon>
        <taxon>Chelicerata</taxon>
        <taxon>Arachnida</taxon>
        <taxon>Araneae</taxon>
        <taxon>Araneomorphae</taxon>
        <taxon>Entelegynae</taxon>
        <taxon>Araneoidea</taxon>
        <taxon>Araneidae</taxon>
        <taxon>Caerostris</taxon>
    </lineage>
</organism>
<dbReference type="AlphaFoldDB" id="A0AAV4S618"/>
<evidence type="ECO:0000313" key="2">
    <source>
        <dbReference type="Proteomes" id="UP001054837"/>
    </source>
</evidence>
<evidence type="ECO:0000313" key="1">
    <source>
        <dbReference type="EMBL" id="GIY28187.1"/>
    </source>
</evidence>
<keyword evidence="2" id="KW-1185">Reference proteome</keyword>
<dbReference type="EMBL" id="BPLQ01007156">
    <property type="protein sequence ID" value="GIY28187.1"/>
    <property type="molecule type" value="Genomic_DNA"/>
</dbReference>
<accession>A0AAV4S618</accession>
<comment type="caution">
    <text evidence="1">The sequence shown here is derived from an EMBL/GenBank/DDBJ whole genome shotgun (WGS) entry which is preliminary data.</text>
</comment>
<dbReference type="Proteomes" id="UP001054837">
    <property type="component" value="Unassembled WGS sequence"/>
</dbReference>
<sequence>MIAPETPRPGRPCAGFVIRPSVKQQTRMTPEELSSRQVSPERAQLSQLVFHPFFGQEEYRFPFALPSILCLIVDKRVMQYFTRGVQNCYYLVSYSIRSP</sequence>
<proteinExistence type="predicted"/>
<name>A0AAV4S618_9ARAC</name>
<protein>
    <submittedName>
        <fullName evidence="1">Uncharacterized protein</fullName>
    </submittedName>
</protein>